<dbReference type="InterPro" id="IPR002372">
    <property type="entry name" value="PQQ_rpt_dom"/>
</dbReference>
<dbReference type="Pfam" id="PF13360">
    <property type="entry name" value="PQQ_2"/>
    <property type="match status" value="1"/>
</dbReference>
<dbReference type="InterPro" id="IPR018391">
    <property type="entry name" value="PQQ_b-propeller_rpt"/>
</dbReference>
<feature type="transmembrane region" description="Helical" evidence="2">
    <location>
        <begin position="145"/>
        <end position="164"/>
    </location>
</feature>
<evidence type="ECO:0000259" key="3">
    <source>
        <dbReference type="Pfam" id="PF13360"/>
    </source>
</evidence>
<dbReference type="PANTHER" id="PTHR34512">
    <property type="entry name" value="CELL SURFACE PROTEIN"/>
    <property type="match status" value="1"/>
</dbReference>
<evidence type="ECO:0000256" key="1">
    <source>
        <dbReference type="SAM" id="MobiDB-lite"/>
    </source>
</evidence>
<dbReference type="Gene3D" id="2.130.10.10">
    <property type="entry name" value="YVTN repeat-like/Quinoprotein amine dehydrogenase"/>
    <property type="match status" value="1"/>
</dbReference>
<dbReference type="EMBL" id="BOMQ01000079">
    <property type="protein sequence ID" value="GIE53179.1"/>
    <property type="molecule type" value="Genomic_DNA"/>
</dbReference>
<dbReference type="SMART" id="SM00564">
    <property type="entry name" value="PQQ"/>
    <property type="match status" value="5"/>
</dbReference>
<evidence type="ECO:0000256" key="2">
    <source>
        <dbReference type="SAM" id="Phobius"/>
    </source>
</evidence>
<dbReference type="Proteomes" id="UP000647172">
    <property type="component" value="Unassembled WGS sequence"/>
</dbReference>
<dbReference type="InterPro" id="IPR015943">
    <property type="entry name" value="WD40/YVTN_repeat-like_dom_sf"/>
</dbReference>
<organism evidence="4 5">
    <name type="scientific">Actinoplanes nipponensis</name>
    <dbReference type="NCBI Taxonomy" id="135950"/>
    <lineage>
        <taxon>Bacteria</taxon>
        <taxon>Bacillati</taxon>
        <taxon>Actinomycetota</taxon>
        <taxon>Actinomycetes</taxon>
        <taxon>Micromonosporales</taxon>
        <taxon>Micromonosporaceae</taxon>
        <taxon>Actinoplanes</taxon>
    </lineage>
</organism>
<evidence type="ECO:0000313" key="5">
    <source>
        <dbReference type="Proteomes" id="UP000647172"/>
    </source>
</evidence>
<evidence type="ECO:0000313" key="4">
    <source>
        <dbReference type="EMBL" id="GIE53179.1"/>
    </source>
</evidence>
<name>A0A919MKS2_9ACTN</name>
<feature type="transmembrane region" description="Helical" evidence="2">
    <location>
        <begin position="33"/>
        <end position="53"/>
    </location>
</feature>
<keyword evidence="5" id="KW-1185">Reference proteome</keyword>
<keyword evidence="2" id="KW-0472">Membrane</keyword>
<keyword evidence="2" id="KW-1133">Transmembrane helix</keyword>
<gene>
    <name evidence="4" type="ORF">Ani05nite_67130</name>
</gene>
<comment type="caution">
    <text evidence="4">The sequence shown here is derived from an EMBL/GenBank/DDBJ whole genome shotgun (WGS) entry which is preliminary data.</text>
</comment>
<proteinExistence type="predicted"/>
<accession>A0A919MKS2</accession>
<dbReference type="InterPro" id="IPR011047">
    <property type="entry name" value="Quinoprotein_ADH-like_sf"/>
</dbReference>
<protein>
    <recommendedName>
        <fullName evidence="3">Pyrrolo-quinoline quinone repeat domain-containing protein</fullName>
    </recommendedName>
</protein>
<dbReference type="AlphaFoldDB" id="A0A919MKS2"/>
<feature type="compositionally biased region" description="Basic and acidic residues" evidence="1">
    <location>
        <begin position="9"/>
        <end position="20"/>
    </location>
</feature>
<sequence>MSDGGPDGGYDHSHDVHHTAGGDGGGPATPNPLPVTSAIFWVLVVVWVIQGFMGPNTKAANHLNMALCAAIPIISAIAAFLESSIAREAAERKAAEEESSSTGDYSYTAYEQLPTVDPSWKQDASRPLKRQSRRVMSGSGRRRRMWRFVLALIAMAAAMIIVVVRNNERGSTRSPTDVHIIWKAGRSEGIGAVNWSSPVAEALLTGNRLYYRIDSALRTLDVDTGKQVWRHPSDELPPNNSRGIMQESSSVVGSDITSLFAIDAHSGKLKWRRSWPHSTEPFGPVLTGGIIATTDGATVRAYQLASGRNLWARQQPDGGSDGFEDVGAGAGTIVILTKTTVAGLRASDGSLRWRVPLGAKGDPASASDIAGISSDRVIIEGTTWVQARSIHDGRVLWRYSLAENSQTLTSDKVIVIKGCPPKITCDVPAMIGLDARSGRPLWTVKLATPYPSSGWLYGGILLIWWPTGSDETVVRAIVPLSGRSVRDWTIPSTNAKAVLADKNRLYLVNSDSSVVAVSR</sequence>
<keyword evidence="2" id="KW-0812">Transmembrane</keyword>
<dbReference type="PANTHER" id="PTHR34512:SF30">
    <property type="entry name" value="OUTER MEMBRANE PROTEIN ASSEMBLY FACTOR BAMB"/>
    <property type="match status" value="1"/>
</dbReference>
<reference evidence="4" key="1">
    <citation type="submission" date="2021-01" db="EMBL/GenBank/DDBJ databases">
        <title>Whole genome shotgun sequence of Actinoplanes nipponensis NBRC 14063.</title>
        <authorList>
            <person name="Komaki H."/>
            <person name="Tamura T."/>
        </authorList>
    </citation>
    <scope>NUCLEOTIDE SEQUENCE</scope>
    <source>
        <strain evidence="4">NBRC 14063</strain>
    </source>
</reference>
<dbReference type="SUPFAM" id="SSF50998">
    <property type="entry name" value="Quinoprotein alcohol dehydrogenase-like"/>
    <property type="match status" value="1"/>
</dbReference>
<feature type="domain" description="Pyrrolo-quinoline quinone repeat" evidence="3">
    <location>
        <begin position="215"/>
        <end position="381"/>
    </location>
</feature>
<feature type="region of interest" description="Disordered" evidence="1">
    <location>
        <begin position="1"/>
        <end position="29"/>
    </location>
</feature>
<dbReference type="Gene3D" id="2.40.128.630">
    <property type="match status" value="1"/>
</dbReference>